<dbReference type="RefSeq" id="WP_187533807.1">
    <property type="nucleotide sequence ID" value="NZ_CP060715.1"/>
</dbReference>
<dbReference type="InterPro" id="IPR045857">
    <property type="entry name" value="O16G_dom_2"/>
</dbReference>
<dbReference type="InterPro" id="IPR013780">
    <property type="entry name" value="Glyco_hydro_b"/>
</dbReference>
<dbReference type="EC" id="3.2.1.93" evidence="5"/>
<dbReference type="SMART" id="SM00642">
    <property type="entry name" value="Aamy"/>
    <property type="match status" value="1"/>
</dbReference>
<dbReference type="InterPro" id="IPR017853">
    <property type="entry name" value="GH"/>
</dbReference>
<dbReference type="Proteomes" id="UP000515928">
    <property type="component" value="Chromosome"/>
</dbReference>
<evidence type="ECO:0000313" key="6">
    <source>
        <dbReference type="Proteomes" id="UP000515928"/>
    </source>
</evidence>
<proteinExistence type="inferred from homology"/>
<evidence type="ECO:0000256" key="2">
    <source>
        <dbReference type="ARBA" id="ARBA00022801"/>
    </source>
</evidence>
<dbReference type="SUPFAM" id="SSF51011">
    <property type="entry name" value="Glycosyl hydrolase domain"/>
    <property type="match status" value="1"/>
</dbReference>
<comment type="similarity">
    <text evidence="1">Belongs to the glycosyl hydrolase 13 family.</text>
</comment>
<evidence type="ECO:0000259" key="4">
    <source>
        <dbReference type="SMART" id="SM00642"/>
    </source>
</evidence>
<dbReference type="InterPro" id="IPR006047">
    <property type="entry name" value="GH13_cat_dom"/>
</dbReference>
<evidence type="ECO:0000256" key="1">
    <source>
        <dbReference type="ARBA" id="ARBA00008061"/>
    </source>
</evidence>
<feature type="domain" description="Glycosyl hydrolase family 13 catalytic" evidence="4">
    <location>
        <begin position="12"/>
        <end position="408"/>
    </location>
</feature>
<accession>A0A7G9RYK9</accession>
<dbReference type="Gene3D" id="3.90.400.10">
    <property type="entry name" value="Oligo-1,6-glucosidase, Domain 2"/>
    <property type="match status" value="1"/>
</dbReference>
<keyword evidence="3 5" id="KW-0326">Glycosidase</keyword>
<sequence length="541" mass="63490">MRNMLNNKVVYQIYPKSFMDSNGDGIGDVQGIISKLDYLKNLGVDVIWLTPIFVSPQRDNGYDIENYYEIDPIFGTMEDVEELFLEAKSRDLDIMFDMVLNHTSTKHEWFQKALKGDKTYQDYYFFKEKPTNWESKFGGNAWEYVEDMKLYYLHLFDVTQADLNWENDAVFEEVCKIVNFWLDKGVKGLRFDVINLISKPEVFEDDFEGDGRRFYSDGKRVHEYLHKLNQETFGKHNDVITVGELSSTNIENGVRYADPKNQELSTIFNFHHLKVDYKNGDKWALKPFDFIELKQILSSWQYAMQENDALMALFLNNHDQPRSISRFGNDTQYWKQSGKMLAIAMQLMRGMPYIYQGEEIGLPNSYFESLETYRDIETINMIRILRERGLTESEVTAIIHERSRDNGRTPIPWNHSYQHGFTTGKPWLALSEYPELQTVEDNLSDSDSIYYTYHALIHLRKELPVIQSGNIEFLELDHPELLIYKRTLDQESVIVYCNFSNKEIDYTDIDQCGEILLTNYNVNSLSGKNTFKPYEALVLKI</sequence>
<dbReference type="PANTHER" id="PTHR10357:SF217">
    <property type="entry name" value="TREHALOSE-6-PHOSPHATE HYDROLASE"/>
    <property type="match status" value="1"/>
</dbReference>
<gene>
    <name evidence="5" type="ORF">H9L01_10005</name>
</gene>
<dbReference type="EMBL" id="CP060715">
    <property type="protein sequence ID" value="QNN60684.1"/>
    <property type="molecule type" value="Genomic_DNA"/>
</dbReference>
<dbReference type="SUPFAM" id="SSF51445">
    <property type="entry name" value="(Trans)glycosidases"/>
    <property type="match status" value="1"/>
</dbReference>
<reference evidence="5 6" key="1">
    <citation type="submission" date="2020-08" db="EMBL/GenBank/DDBJ databases">
        <title>Genome sequence of Erysipelothrix inopinata DSM 15511T.</title>
        <authorList>
            <person name="Hyun D.-W."/>
            <person name="Bae J.-W."/>
        </authorList>
    </citation>
    <scope>NUCLEOTIDE SEQUENCE [LARGE SCALE GENOMIC DNA]</scope>
    <source>
        <strain evidence="5 6">DSM 15511</strain>
    </source>
</reference>
<evidence type="ECO:0000313" key="5">
    <source>
        <dbReference type="EMBL" id="QNN60684.1"/>
    </source>
</evidence>
<organism evidence="5 6">
    <name type="scientific">Erysipelothrix inopinata</name>
    <dbReference type="NCBI Taxonomy" id="225084"/>
    <lineage>
        <taxon>Bacteria</taxon>
        <taxon>Bacillati</taxon>
        <taxon>Bacillota</taxon>
        <taxon>Erysipelotrichia</taxon>
        <taxon>Erysipelotrichales</taxon>
        <taxon>Erysipelotrichaceae</taxon>
        <taxon>Erysipelothrix</taxon>
    </lineage>
</organism>
<evidence type="ECO:0000256" key="3">
    <source>
        <dbReference type="ARBA" id="ARBA00023295"/>
    </source>
</evidence>
<dbReference type="PANTHER" id="PTHR10357">
    <property type="entry name" value="ALPHA-AMYLASE FAMILY MEMBER"/>
    <property type="match status" value="1"/>
</dbReference>
<dbReference type="CDD" id="cd11333">
    <property type="entry name" value="AmyAc_SI_OligoGlu_DGase"/>
    <property type="match status" value="1"/>
</dbReference>
<dbReference type="AlphaFoldDB" id="A0A7G9RYK9"/>
<dbReference type="GO" id="GO:0009313">
    <property type="term" value="P:oligosaccharide catabolic process"/>
    <property type="evidence" value="ECO:0007669"/>
    <property type="project" value="TreeGrafter"/>
</dbReference>
<dbReference type="GO" id="GO:0004556">
    <property type="term" value="F:alpha-amylase activity"/>
    <property type="evidence" value="ECO:0007669"/>
    <property type="project" value="TreeGrafter"/>
</dbReference>
<dbReference type="KEGG" id="eio:H9L01_10005"/>
<protein>
    <submittedName>
        <fullName evidence="5">Alpha,alpha-phosphotrehalase</fullName>
        <ecNumber evidence="5">3.2.1.93</ecNumber>
    </submittedName>
</protein>
<keyword evidence="2 5" id="KW-0378">Hydrolase</keyword>
<dbReference type="Gene3D" id="2.60.40.1180">
    <property type="entry name" value="Golgi alpha-mannosidase II"/>
    <property type="match status" value="1"/>
</dbReference>
<dbReference type="Pfam" id="PF00128">
    <property type="entry name" value="Alpha-amylase"/>
    <property type="match status" value="1"/>
</dbReference>
<name>A0A7G9RYK9_9FIRM</name>
<dbReference type="GO" id="GO:0008788">
    <property type="term" value="F:alpha,alpha-phosphotrehalase activity"/>
    <property type="evidence" value="ECO:0007669"/>
    <property type="project" value="UniProtKB-EC"/>
</dbReference>
<dbReference type="FunFam" id="3.20.20.80:FF:000064">
    <property type="entry name" value="Oligo-1,6-glucosidase"/>
    <property type="match status" value="1"/>
</dbReference>
<dbReference type="Gene3D" id="3.20.20.80">
    <property type="entry name" value="Glycosidases"/>
    <property type="match status" value="1"/>
</dbReference>
<keyword evidence="6" id="KW-1185">Reference proteome</keyword>
<dbReference type="NCBIfam" id="NF008183">
    <property type="entry name" value="PRK10933.1"/>
    <property type="match status" value="1"/>
</dbReference>